<dbReference type="AlphaFoldDB" id="A0A3F2RF15"/>
<organism evidence="1 2">
    <name type="scientific">Phytophthora kernoviae</name>
    <dbReference type="NCBI Taxonomy" id="325452"/>
    <lineage>
        <taxon>Eukaryota</taxon>
        <taxon>Sar</taxon>
        <taxon>Stramenopiles</taxon>
        <taxon>Oomycota</taxon>
        <taxon>Peronosporomycetes</taxon>
        <taxon>Peronosporales</taxon>
        <taxon>Peronosporaceae</taxon>
        <taxon>Phytophthora</taxon>
    </lineage>
</organism>
<dbReference type="OrthoDB" id="128958at2759"/>
<dbReference type="EMBL" id="MBDO02000448">
    <property type="protein sequence ID" value="RLN55252.1"/>
    <property type="molecule type" value="Genomic_DNA"/>
</dbReference>
<name>A0A3F2RF15_9STRA</name>
<gene>
    <name evidence="1" type="ORF">BBP00_00008579</name>
</gene>
<evidence type="ECO:0000313" key="2">
    <source>
        <dbReference type="Proteomes" id="UP000277300"/>
    </source>
</evidence>
<evidence type="ECO:0000313" key="1">
    <source>
        <dbReference type="EMBL" id="RLN55252.1"/>
    </source>
</evidence>
<proteinExistence type="predicted"/>
<dbReference type="Proteomes" id="UP000277300">
    <property type="component" value="Unassembled WGS sequence"/>
</dbReference>
<sequence length="357" mass="40580">MLYQNSKPKNTRLTAWVTTVRALFAEEHDKLQLNANLIPQSKRQYPKLTGTEATQLLTFVEIALVEDTGSYDDWVKFVAAMCRQLYNTNWSLTEIIRNMSGRARWTQTPVMNQWAEKVKGTSSKKSTGSDTGPIFKPFMFNPDVYTAVDIKRLSELCERPADKRAGGRIREGTQDKWKIIAGLAEGNIACRRLPQLAKRILAPAERLRLYGTVQAQVEGELFLSLRGEKGVPESQQSTKALVKAILLAAGTKKMAVEELHGMLNKVKTISYDRVTKSIHFFFTRETAVDQGKILLPYRGRLYRLQNAHHEEDGTVWDRQVGADGVRGSPKAEYQILIHNITRFFDIGRFTAYLQRKI</sequence>
<feature type="non-terminal residue" evidence="1">
    <location>
        <position position="357"/>
    </location>
</feature>
<protein>
    <submittedName>
        <fullName evidence="1">Uncharacterized protein</fullName>
    </submittedName>
</protein>
<reference evidence="1 2" key="1">
    <citation type="submission" date="2018-07" db="EMBL/GenBank/DDBJ databases">
        <title>Genome sequencing of oomycete isolates from Chile give support for New Zealand origin for Phytophthora kernoviae and make available the first Nothophytophthora sp. genome.</title>
        <authorList>
            <person name="Studholme D.J."/>
            <person name="Sanfuentes E."/>
            <person name="Panda P."/>
            <person name="Hill R."/>
            <person name="Sambles C."/>
            <person name="Grant M."/>
            <person name="Williams N.M."/>
            <person name="Mcdougal R.L."/>
        </authorList>
    </citation>
    <scope>NUCLEOTIDE SEQUENCE [LARGE SCALE GENOMIC DNA]</scope>
    <source>
        <strain evidence="1">Chile6</strain>
    </source>
</reference>
<accession>A0A3F2RF15</accession>
<comment type="caution">
    <text evidence="1">The sequence shown here is derived from an EMBL/GenBank/DDBJ whole genome shotgun (WGS) entry which is preliminary data.</text>
</comment>